<protein>
    <submittedName>
        <fullName evidence="2">Uncharacterized protein</fullName>
    </submittedName>
</protein>
<evidence type="ECO:0000313" key="2">
    <source>
        <dbReference type="EMBL" id="SPC98265.1"/>
    </source>
</evidence>
<dbReference type="EMBL" id="OIVN01001852">
    <property type="protein sequence ID" value="SPC98265.1"/>
    <property type="molecule type" value="Genomic_DNA"/>
</dbReference>
<feature type="region of interest" description="Disordered" evidence="1">
    <location>
        <begin position="74"/>
        <end position="107"/>
    </location>
</feature>
<sequence length="107" mass="12794">MITLNQRMIVGGMNSPSMGISIQAKTKTLSLLSIVEVGASMIIWNVQDDHNHYDQYHDRGHDQYDQMEDDDYQYERATSESRERERTRDVEHEYRRSERSLSREYEY</sequence>
<dbReference type="AlphaFoldDB" id="A0A2N9GFI9"/>
<name>A0A2N9GFI9_FAGSY</name>
<reference evidence="2" key="1">
    <citation type="submission" date="2018-02" db="EMBL/GenBank/DDBJ databases">
        <authorList>
            <person name="Cohen D.B."/>
            <person name="Kent A.D."/>
        </authorList>
    </citation>
    <scope>NUCLEOTIDE SEQUENCE</scope>
</reference>
<accession>A0A2N9GFI9</accession>
<evidence type="ECO:0000256" key="1">
    <source>
        <dbReference type="SAM" id="MobiDB-lite"/>
    </source>
</evidence>
<organism evidence="2">
    <name type="scientific">Fagus sylvatica</name>
    <name type="common">Beechnut</name>
    <dbReference type="NCBI Taxonomy" id="28930"/>
    <lineage>
        <taxon>Eukaryota</taxon>
        <taxon>Viridiplantae</taxon>
        <taxon>Streptophyta</taxon>
        <taxon>Embryophyta</taxon>
        <taxon>Tracheophyta</taxon>
        <taxon>Spermatophyta</taxon>
        <taxon>Magnoliopsida</taxon>
        <taxon>eudicotyledons</taxon>
        <taxon>Gunneridae</taxon>
        <taxon>Pentapetalae</taxon>
        <taxon>rosids</taxon>
        <taxon>fabids</taxon>
        <taxon>Fagales</taxon>
        <taxon>Fagaceae</taxon>
        <taxon>Fagus</taxon>
    </lineage>
</organism>
<proteinExistence type="predicted"/>
<gene>
    <name evidence="2" type="ORF">FSB_LOCUS26147</name>
</gene>